<dbReference type="RefSeq" id="WP_227564746.1">
    <property type="nucleotide sequence ID" value="NZ_CP101989.1"/>
</dbReference>
<dbReference type="Proteomes" id="UP001317322">
    <property type="component" value="Chromosome"/>
</dbReference>
<sequence>MTTPTTWLEAAPLRSARLALEPLRVEHAAEAFDVFDDPRLHTYTGGEPASRDELEARFAHQVLGCSRDRSQGWLNWMLRRQDTGRLVGTVQATLERDEHDELHAELAWVVASDQQGCGYAREAAVVVAGWLRERGVDGLLAHVHPDHEASAGVARAVGLRATTTVVDGEVRWVG</sequence>
<gene>
    <name evidence="2" type="ORF">NP075_01595</name>
</gene>
<proteinExistence type="predicted"/>
<keyword evidence="3" id="KW-1185">Reference proteome</keyword>
<evidence type="ECO:0000313" key="2">
    <source>
        <dbReference type="EMBL" id="UUI65462.1"/>
    </source>
</evidence>
<protein>
    <submittedName>
        <fullName evidence="2">GNAT family N-acetyltransferase</fullName>
    </submittedName>
</protein>
<name>A0ABY5K4T7_9CELL</name>
<dbReference type="PROSITE" id="PS51186">
    <property type="entry name" value="GNAT"/>
    <property type="match status" value="1"/>
</dbReference>
<reference evidence="2 3" key="1">
    <citation type="submission" date="2022-07" db="EMBL/GenBank/DDBJ databases">
        <title>Novel species in genus cellulomonas.</title>
        <authorList>
            <person name="Ye L."/>
        </authorList>
    </citation>
    <scope>NUCLEOTIDE SEQUENCE [LARGE SCALE GENOMIC DNA]</scope>
    <source>
        <strain evidence="3">zg-Y908</strain>
    </source>
</reference>
<dbReference type="Pfam" id="PF13302">
    <property type="entry name" value="Acetyltransf_3"/>
    <property type="match status" value="1"/>
</dbReference>
<feature type="domain" description="N-acetyltransferase" evidence="1">
    <location>
        <begin position="18"/>
        <end position="174"/>
    </location>
</feature>
<evidence type="ECO:0000259" key="1">
    <source>
        <dbReference type="PROSITE" id="PS51186"/>
    </source>
</evidence>
<dbReference type="InterPro" id="IPR051531">
    <property type="entry name" value="N-acetyltransferase"/>
</dbReference>
<evidence type="ECO:0000313" key="3">
    <source>
        <dbReference type="Proteomes" id="UP001317322"/>
    </source>
</evidence>
<dbReference type="EMBL" id="CP101989">
    <property type="protein sequence ID" value="UUI65462.1"/>
    <property type="molecule type" value="Genomic_DNA"/>
</dbReference>
<dbReference type="SUPFAM" id="SSF55729">
    <property type="entry name" value="Acyl-CoA N-acyltransferases (Nat)"/>
    <property type="match status" value="1"/>
</dbReference>
<dbReference type="PANTHER" id="PTHR43792">
    <property type="entry name" value="GNAT FAMILY, PUTATIVE (AFU_ORTHOLOGUE AFUA_3G00765)-RELATED-RELATED"/>
    <property type="match status" value="1"/>
</dbReference>
<dbReference type="InterPro" id="IPR016181">
    <property type="entry name" value="Acyl_CoA_acyltransferase"/>
</dbReference>
<accession>A0ABY5K4T7</accession>
<dbReference type="PANTHER" id="PTHR43792:SF16">
    <property type="entry name" value="N-ACETYLTRANSFERASE DOMAIN-CONTAINING PROTEIN"/>
    <property type="match status" value="1"/>
</dbReference>
<dbReference type="Gene3D" id="3.40.630.30">
    <property type="match status" value="1"/>
</dbReference>
<dbReference type="InterPro" id="IPR000182">
    <property type="entry name" value="GNAT_dom"/>
</dbReference>
<organism evidence="2 3">
    <name type="scientific">Cellulomonas wangsupingiae</name>
    <dbReference type="NCBI Taxonomy" id="2968085"/>
    <lineage>
        <taxon>Bacteria</taxon>
        <taxon>Bacillati</taxon>
        <taxon>Actinomycetota</taxon>
        <taxon>Actinomycetes</taxon>
        <taxon>Micrococcales</taxon>
        <taxon>Cellulomonadaceae</taxon>
        <taxon>Cellulomonas</taxon>
    </lineage>
</organism>